<dbReference type="SUPFAM" id="SSF51735">
    <property type="entry name" value="NAD(P)-binding Rossmann-fold domains"/>
    <property type="match status" value="1"/>
</dbReference>
<evidence type="ECO:0000313" key="5">
    <source>
        <dbReference type="EMBL" id="ABK53226.1"/>
    </source>
</evidence>
<evidence type="ECO:0000256" key="2">
    <source>
        <dbReference type="ARBA" id="ARBA00023002"/>
    </source>
</evidence>
<dbReference type="GO" id="GO:0000166">
    <property type="term" value="F:nucleotide binding"/>
    <property type="evidence" value="ECO:0007669"/>
    <property type="project" value="InterPro"/>
</dbReference>
<proteinExistence type="inferred from homology"/>
<dbReference type="RefSeq" id="WP_011720289.1">
    <property type="nucleotide sequence ID" value="NC_008578.1"/>
</dbReference>
<comment type="similarity">
    <text evidence="1">Belongs to the Gfo/Idh/MocA family.</text>
</comment>
<gene>
    <name evidence="5" type="ordered locus">Acel_1454</name>
</gene>
<evidence type="ECO:0000259" key="3">
    <source>
        <dbReference type="Pfam" id="PF01408"/>
    </source>
</evidence>
<feature type="domain" description="Gfo/Idh/MocA-like oxidoreductase N-terminal" evidence="3">
    <location>
        <begin position="5"/>
        <end position="124"/>
    </location>
</feature>
<keyword evidence="2" id="KW-0560">Oxidoreductase</keyword>
<dbReference type="Pfam" id="PF01408">
    <property type="entry name" value="GFO_IDH_MocA"/>
    <property type="match status" value="1"/>
</dbReference>
<organism evidence="5 6">
    <name type="scientific">Acidothermus cellulolyticus (strain ATCC 43068 / DSM 8971 / 11B)</name>
    <dbReference type="NCBI Taxonomy" id="351607"/>
    <lineage>
        <taxon>Bacteria</taxon>
        <taxon>Bacillati</taxon>
        <taxon>Actinomycetota</taxon>
        <taxon>Actinomycetes</taxon>
        <taxon>Acidothermales</taxon>
        <taxon>Acidothermaceae</taxon>
        <taxon>Acidothermus</taxon>
    </lineage>
</organism>
<keyword evidence="6" id="KW-1185">Reference proteome</keyword>
<dbReference type="InterPro" id="IPR036291">
    <property type="entry name" value="NAD(P)-bd_dom_sf"/>
</dbReference>
<evidence type="ECO:0000259" key="4">
    <source>
        <dbReference type="Pfam" id="PF22725"/>
    </source>
</evidence>
<dbReference type="SUPFAM" id="SSF55347">
    <property type="entry name" value="Glyceraldehyde-3-phosphate dehydrogenase-like, C-terminal domain"/>
    <property type="match status" value="1"/>
</dbReference>
<dbReference type="STRING" id="351607.Acel_1454"/>
<dbReference type="PANTHER" id="PTHR43708">
    <property type="entry name" value="CONSERVED EXPRESSED OXIDOREDUCTASE (EUROFUNG)"/>
    <property type="match status" value="1"/>
</dbReference>
<dbReference type="eggNOG" id="COG0673">
    <property type="taxonomic scope" value="Bacteria"/>
</dbReference>
<protein>
    <submittedName>
        <fullName evidence="5">Oxidoreductase domain protein</fullName>
    </submittedName>
</protein>
<sequence length="357" mass="37954">MAEFAVGLIGYGLAGSVFHAPLIAATPGLRLAAVVTRDPVRADEVRATYDARVVSSVSELLEGAAELGVVVVASPNRFHAEHARAAVHAGVPVVVDKPFAVSVEEGEAVIAAAEQEGVPVTVFHNRRWDGDFRTVRMLVESGRLGTVTRFESRFERWRPHPKGGWREIGDIAEGAGLLYDLGSHLVDQALQLFGPVTEVYAQVDRRRDGVTADDDVFLALTHANGVRSHLWASAVASDLGPRFRVLGSTGAYVKYGLDGQEEALRSGGNPAAPDWGVEPEQTWGRIGTPSAAESVPTLPGAYPAFYAQLVDALRGQGAMPVDPWDAVAGLRILEAARRSHAERTVVSLPAPVGHSGA</sequence>
<dbReference type="Proteomes" id="UP000008221">
    <property type="component" value="Chromosome"/>
</dbReference>
<name>A0LUW6_ACIC1</name>
<dbReference type="InterPro" id="IPR000683">
    <property type="entry name" value="Gfo/Idh/MocA-like_OxRdtase_N"/>
</dbReference>
<dbReference type="InterPro" id="IPR055170">
    <property type="entry name" value="GFO_IDH_MocA-like_dom"/>
</dbReference>
<evidence type="ECO:0000313" key="6">
    <source>
        <dbReference type="Proteomes" id="UP000008221"/>
    </source>
</evidence>
<dbReference type="PANTHER" id="PTHR43708:SF5">
    <property type="entry name" value="CONSERVED EXPRESSED OXIDOREDUCTASE (EUROFUNG)-RELATED"/>
    <property type="match status" value="1"/>
</dbReference>
<dbReference type="InterPro" id="IPR051317">
    <property type="entry name" value="Gfo/Idh/MocA_oxidoreduct"/>
</dbReference>
<reference evidence="5 6" key="1">
    <citation type="journal article" date="2009" name="Genome Res.">
        <title>Complete genome of the cellulolytic thermophile Acidothermus cellulolyticus 11B provides insights into its ecophysiological and evolutionary adaptations.</title>
        <authorList>
            <person name="Barabote R.D."/>
            <person name="Xie G."/>
            <person name="Leu D.H."/>
            <person name="Normand P."/>
            <person name="Necsulea A."/>
            <person name="Daubin V."/>
            <person name="Medigue C."/>
            <person name="Adney W.S."/>
            <person name="Xu X.C."/>
            <person name="Lapidus A."/>
            <person name="Parales R.E."/>
            <person name="Detter C."/>
            <person name="Pujic P."/>
            <person name="Bruce D."/>
            <person name="Lavire C."/>
            <person name="Challacombe J.F."/>
            <person name="Brettin T.S."/>
            <person name="Berry A.M."/>
        </authorList>
    </citation>
    <scope>NUCLEOTIDE SEQUENCE [LARGE SCALE GENOMIC DNA]</scope>
    <source>
        <strain evidence="6">ATCC 43068 / DSM 8971 / 11B</strain>
    </source>
</reference>
<dbReference type="Gene3D" id="3.30.360.10">
    <property type="entry name" value="Dihydrodipicolinate Reductase, domain 2"/>
    <property type="match status" value="1"/>
</dbReference>
<accession>A0LUW6</accession>
<dbReference type="OrthoDB" id="256869at2"/>
<dbReference type="EMBL" id="CP000481">
    <property type="protein sequence ID" value="ABK53226.1"/>
    <property type="molecule type" value="Genomic_DNA"/>
</dbReference>
<dbReference type="KEGG" id="ace:Acel_1454"/>
<dbReference type="Pfam" id="PF22725">
    <property type="entry name" value="GFO_IDH_MocA_C3"/>
    <property type="match status" value="1"/>
</dbReference>
<dbReference type="Gene3D" id="3.40.50.720">
    <property type="entry name" value="NAD(P)-binding Rossmann-like Domain"/>
    <property type="match status" value="1"/>
</dbReference>
<dbReference type="AlphaFoldDB" id="A0LUW6"/>
<dbReference type="InParanoid" id="A0LUW6"/>
<dbReference type="GO" id="GO:0016491">
    <property type="term" value="F:oxidoreductase activity"/>
    <property type="evidence" value="ECO:0007669"/>
    <property type="project" value="UniProtKB-KW"/>
</dbReference>
<evidence type="ECO:0000256" key="1">
    <source>
        <dbReference type="ARBA" id="ARBA00010928"/>
    </source>
</evidence>
<dbReference type="HOGENOM" id="CLU_023194_19_1_11"/>
<feature type="domain" description="GFO/IDH/MocA-like oxidoreductase" evidence="4">
    <location>
        <begin position="132"/>
        <end position="252"/>
    </location>
</feature>